<dbReference type="PIRSF" id="PIRSF008502">
    <property type="entry name" value="UCP008502"/>
    <property type="match status" value="1"/>
</dbReference>
<dbReference type="PANTHER" id="PTHR36439">
    <property type="entry name" value="BLL4334 PROTEIN"/>
    <property type="match status" value="1"/>
</dbReference>
<evidence type="ECO:0000313" key="1">
    <source>
        <dbReference type="EMBL" id="PRY70054.1"/>
    </source>
</evidence>
<comment type="caution">
    <text evidence="1">The sequence shown here is derived from an EMBL/GenBank/DDBJ whole genome shotgun (WGS) entry which is preliminary data.</text>
</comment>
<dbReference type="Proteomes" id="UP000237983">
    <property type="component" value="Unassembled WGS sequence"/>
</dbReference>
<keyword evidence="2" id="KW-1185">Reference proteome</keyword>
<proteinExistence type="predicted"/>
<protein>
    <submittedName>
        <fullName evidence="1">Uncharacterized protein (DUF1697 family)</fullName>
    </submittedName>
</protein>
<dbReference type="EMBL" id="PVTL01000001">
    <property type="protein sequence ID" value="PRY70054.1"/>
    <property type="molecule type" value="Genomic_DNA"/>
</dbReference>
<reference evidence="1 2" key="1">
    <citation type="submission" date="2018-03" db="EMBL/GenBank/DDBJ databases">
        <title>Genomic Encyclopedia of Type Strains, Phase III (KMG-III): the genomes of soil and plant-associated and newly described type strains.</title>
        <authorList>
            <person name="Whitman W."/>
        </authorList>
    </citation>
    <scope>NUCLEOTIDE SEQUENCE [LARGE SCALE GENOMIC DNA]</scope>
    <source>
        <strain evidence="1 2">CGMCC 1.12484</strain>
    </source>
</reference>
<gene>
    <name evidence="1" type="ORF">B0I08_101176</name>
</gene>
<dbReference type="Pfam" id="PF08002">
    <property type="entry name" value="DUF1697"/>
    <property type="match status" value="1"/>
</dbReference>
<dbReference type="SUPFAM" id="SSF160379">
    <property type="entry name" value="SP0830-like"/>
    <property type="match status" value="1"/>
</dbReference>
<dbReference type="PANTHER" id="PTHR36439:SF1">
    <property type="entry name" value="DUF1697 DOMAIN-CONTAINING PROTEIN"/>
    <property type="match status" value="1"/>
</dbReference>
<dbReference type="OrthoDB" id="9806494at2"/>
<sequence>MNTVVAKRYVALLRGINVGGAKRIAMADLRAVFESLGFVRVRTLLQSGNVVFDVPENAGHDVDEAFVRTLETTLETTLESAIESATGVHSSTIVFSAARFRHIVRDNPFADAADPSRMLITFCGSPPERPERIAQARPTDEELAPEKIVVGTDAIYQWLPDGVLKTKLPAKYTERVAPRCTARNLRTVGKILQLLEE</sequence>
<organism evidence="1 2">
    <name type="scientific">Glaciihabitans tibetensis</name>
    <dbReference type="NCBI Taxonomy" id="1266600"/>
    <lineage>
        <taxon>Bacteria</taxon>
        <taxon>Bacillati</taxon>
        <taxon>Actinomycetota</taxon>
        <taxon>Actinomycetes</taxon>
        <taxon>Micrococcales</taxon>
        <taxon>Microbacteriaceae</taxon>
        <taxon>Glaciihabitans</taxon>
    </lineage>
</organism>
<evidence type="ECO:0000313" key="2">
    <source>
        <dbReference type="Proteomes" id="UP000237983"/>
    </source>
</evidence>
<dbReference type="InterPro" id="IPR012545">
    <property type="entry name" value="DUF1697"/>
</dbReference>
<dbReference type="AlphaFoldDB" id="A0A2T0VIJ7"/>
<dbReference type="Gene3D" id="3.30.70.1280">
    <property type="entry name" value="SP0830-like domains"/>
    <property type="match status" value="1"/>
</dbReference>
<dbReference type="RefSeq" id="WP_106208900.1">
    <property type="nucleotide sequence ID" value="NZ_PVTL01000001.1"/>
</dbReference>
<accession>A0A2T0VIJ7</accession>
<name>A0A2T0VIJ7_9MICO</name>